<dbReference type="Pfam" id="PF13365">
    <property type="entry name" value="Trypsin_2"/>
    <property type="match status" value="1"/>
</dbReference>
<dbReference type="GO" id="GO:0006508">
    <property type="term" value="P:proteolysis"/>
    <property type="evidence" value="ECO:0007669"/>
    <property type="project" value="UniProtKB-KW"/>
</dbReference>
<dbReference type="PROSITE" id="PS50106">
    <property type="entry name" value="PDZ"/>
    <property type="match status" value="1"/>
</dbReference>
<keyword evidence="7" id="KW-1185">Reference proteome</keyword>
<evidence type="ECO:0000256" key="1">
    <source>
        <dbReference type="ARBA" id="ARBA00010541"/>
    </source>
</evidence>
<evidence type="ECO:0000313" key="7">
    <source>
        <dbReference type="Proteomes" id="UP000663623"/>
    </source>
</evidence>
<dbReference type="Pfam" id="PF13180">
    <property type="entry name" value="PDZ_2"/>
    <property type="match status" value="1"/>
</dbReference>
<dbReference type="SMART" id="SM00228">
    <property type="entry name" value="PDZ"/>
    <property type="match status" value="1"/>
</dbReference>
<dbReference type="InterPro" id="IPR051201">
    <property type="entry name" value="Chloro_Bact_Ser_Proteases"/>
</dbReference>
<organism evidence="6 7">
    <name type="scientific">Caldicellulosiruptor diazotrophicus</name>
    <dbReference type="NCBI Taxonomy" id="2806205"/>
    <lineage>
        <taxon>Bacteria</taxon>
        <taxon>Bacillati</taxon>
        <taxon>Bacillota</taxon>
        <taxon>Bacillota incertae sedis</taxon>
        <taxon>Caldicellulosiruptorales</taxon>
        <taxon>Caldicellulosiruptoraceae</taxon>
        <taxon>Caldicellulosiruptor</taxon>
    </lineage>
</organism>
<dbReference type="SUPFAM" id="SSF50494">
    <property type="entry name" value="Trypsin-like serine proteases"/>
    <property type="match status" value="1"/>
</dbReference>
<dbReference type="InterPro" id="IPR009003">
    <property type="entry name" value="Peptidase_S1_PA"/>
</dbReference>
<evidence type="ECO:0000259" key="5">
    <source>
        <dbReference type="PROSITE" id="PS50106"/>
    </source>
</evidence>
<proteinExistence type="inferred from homology"/>
<keyword evidence="4" id="KW-0472">Membrane</keyword>
<dbReference type="InterPro" id="IPR043504">
    <property type="entry name" value="Peptidase_S1_PA_chymotrypsin"/>
</dbReference>
<dbReference type="InterPro" id="IPR036034">
    <property type="entry name" value="PDZ_sf"/>
</dbReference>
<gene>
    <name evidence="6" type="ORF">CaldiYA01_10650</name>
</gene>
<dbReference type="InterPro" id="IPR001478">
    <property type="entry name" value="PDZ"/>
</dbReference>
<dbReference type="PANTHER" id="PTHR43343">
    <property type="entry name" value="PEPTIDASE S12"/>
    <property type="match status" value="1"/>
</dbReference>
<dbReference type="PANTHER" id="PTHR43343:SF3">
    <property type="entry name" value="PROTEASE DO-LIKE 8, CHLOROPLASTIC"/>
    <property type="match status" value="1"/>
</dbReference>
<comment type="similarity">
    <text evidence="1">Belongs to the peptidase S1C family.</text>
</comment>
<name>A0ABN6E6T4_9FIRM</name>
<keyword evidence="2 6" id="KW-0645">Protease</keyword>
<dbReference type="EMBL" id="AP024480">
    <property type="protein sequence ID" value="BCS81105.1"/>
    <property type="molecule type" value="Genomic_DNA"/>
</dbReference>
<evidence type="ECO:0000256" key="2">
    <source>
        <dbReference type="ARBA" id="ARBA00022670"/>
    </source>
</evidence>
<dbReference type="Proteomes" id="UP000663623">
    <property type="component" value="Chromosome"/>
</dbReference>
<accession>A0ABN6E6T4</accession>
<feature type="transmembrane region" description="Helical" evidence="4">
    <location>
        <begin position="36"/>
        <end position="61"/>
    </location>
</feature>
<evidence type="ECO:0000256" key="3">
    <source>
        <dbReference type="ARBA" id="ARBA00022801"/>
    </source>
</evidence>
<dbReference type="Gene3D" id="2.30.42.10">
    <property type="match status" value="1"/>
</dbReference>
<dbReference type="SUPFAM" id="SSF50156">
    <property type="entry name" value="PDZ domain-like"/>
    <property type="match status" value="1"/>
</dbReference>
<evidence type="ECO:0000256" key="4">
    <source>
        <dbReference type="SAM" id="Phobius"/>
    </source>
</evidence>
<dbReference type="RefSeq" id="WP_207182263.1">
    <property type="nucleotide sequence ID" value="NZ_AP024480.1"/>
</dbReference>
<dbReference type="PRINTS" id="PR00834">
    <property type="entry name" value="PROTEASES2C"/>
</dbReference>
<dbReference type="InterPro" id="IPR001940">
    <property type="entry name" value="Peptidase_S1C"/>
</dbReference>
<feature type="domain" description="PDZ" evidence="5">
    <location>
        <begin position="305"/>
        <end position="390"/>
    </location>
</feature>
<protein>
    <submittedName>
        <fullName evidence="6">Protease</fullName>
    </submittedName>
</protein>
<keyword evidence="4" id="KW-1133">Transmembrane helix</keyword>
<keyword evidence="3" id="KW-0378">Hydrolase</keyword>
<keyword evidence="4" id="KW-0812">Transmembrane</keyword>
<evidence type="ECO:0000313" key="6">
    <source>
        <dbReference type="EMBL" id="BCS81105.1"/>
    </source>
</evidence>
<reference evidence="6 7" key="1">
    <citation type="submission" date="2021-02" db="EMBL/GenBank/DDBJ databases">
        <title>Nitrogen-fixing ability and nitrogen fixation related genes of thermophilic fermentative bacteria in the genus Caldicellulosiruptor.</title>
        <authorList>
            <person name="Chen Y."/>
            <person name="Nishihara A."/>
            <person name="Haruta S."/>
        </authorList>
    </citation>
    <scope>NUCLEOTIDE SEQUENCE [LARGE SCALE GENOMIC DNA]</scope>
    <source>
        <strain evidence="6 7">YA01</strain>
    </source>
</reference>
<dbReference type="Gene3D" id="2.40.10.10">
    <property type="entry name" value="Trypsin-like serine proteases"/>
    <property type="match status" value="2"/>
</dbReference>
<dbReference type="GO" id="GO:0008233">
    <property type="term" value="F:peptidase activity"/>
    <property type="evidence" value="ECO:0007669"/>
    <property type="project" value="UniProtKB-KW"/>
</dbReference>
<sequence>MTDKFDFETPNFQPSYSPINFEIPKTIRKKRSIKDYIFAGLVGGLIGAILMSIFFMAYFGVNFNNFKNDINSTLNSFNLNNSTATEPITKTVILNSGNSSFVTDVAQKVGPAVVGIKNKGTAYNWWTDEEQEITIGEGSGVIISKDGYVVTNNHVVSGAKSVTVILSGEKEVPATIIGTDALSDIALLKIDSKYVKAVAPLGDSSKVKVGEFVVAIGNPLGQEFAGTVTFGVVSAVNRKLDMGNGIQIPLIQTDAAINPGNSGGALVNSSGEVIGINTAKISQTGVEGMGFAIPINYVKPIINDLMKYKKVLRPTIGISVMEYYDRSGNVMGMYISKVYPGTGAAKAGLKEGDIILQIDGKKVTTFSDIQSILSNHKIGDVITIKILRDGQTKDFKVTLGTPVDTTTND</sequence>